<reference evidence="2" key="1">
    <citation type="journal article" date="2018" name="J. ISSAAS">
        <title>The contribution of mitochondrial metagenomics to large-scale data mining and phylogenetic analysis of Coleoptera.</title>
        <authorList>
            <person name="Miller K."/>
            <person name="Linard B."/>
            <person name="Motyka M."/>
            <person name="Bocek M."/>
            <person name="Vogler A.P."/>
        </authorList>
    </citation>
    <scope>NUCLEOTIDE SEQUENCE</scope>
</reference>
<evidence type="ECO:0000313" key="2">
    <source>
        <dbReference type="EMBL" id="AXS65793.1"/>
    </source>
</evidence>
<feature type="transmembrane region" description="Helical" evidence="1">
    <location>
        <begin position="12"/>
        <end position="33"/>
    </location>
</feature>
<evidence type="ECO:0000256" key="1">
    <source>
        <dbReference type="SAM" id="Phobius"/>
    </source>
</evidence>
<dbReference type="EMBL" id="MG193440">
    <property type="protein sequence ID" value="AXS65793.1"/>
    <property type="molecule type" value="Genomic_DNA"/>
</dbReference>
<organism evidence="2">
    <name type="scientific">Curculionoidea sp. 10 KM-2017</name>
    <dbReference type="NCBI Taxonomy" id="2219393"/>
    <lineage>
        <taxon>Eukaryota</taxon>
        <taxon>Metazoa</taxon>
        <taxon>Ecdysozoa</taxon>
        <taxon>Arthropoda</taxon>
        <taxon>Hexapoda</taxon>
        <taxon>Insecta</taxon>
        <taxon>Pterygota</taxon>
        <taxon>Neoptera</taxon>
        <taxon>Endopterygota</taxon>
        <taxon>Coleoptera</taxon>
        <taxon>Polyphaga</taxon>
        <taxon>Cucujiformia</taxon>
    </lineage>
</organism>
<proteinExistence type="predicted"/>
<accession>A0A346RI96</accession>
<geneLocation type="mitochondrion" evidence="2"/>
<gene>
    <name evidence="2" type="primary">atp8</name>
</gene>
<keyword evidence="2" id="KW-0496">Mitochondrion</keyword>
<sequence length="51" mass="6337">MPQMAPLNWTLLFIYFILILMISNSTIYFLTNYKIKNFMFKKKITLNNWKW</sequence>
<protein>
    <submittedName>
        <fullName evidence="2">ATP synthase F0 subunit 8</fullName>
    </submittedName>
</protein>
<keyword evidence="1" id="KW-1133">Transmembrane helix</keyword>
<name>A0A346RI96_9CUCU</name>
<keyword evidence="1" id="KW-0472">Membrane</keyword>
<dbReference type="AlphaFoldDB" id="A0A346RI96"/>
<keyword evidence="1" id="KW-0812">Transmembrane</keyword>